<keyword evidence="5" id="KW-0067">ATP-binding</keyword>
<evidence type="ECO:0000256" key="3">
    <source>
        <dbReference type="ARBA" id="ARBA00022598"/>
    </source>
</evidence>
<dbReference type="FunFam" id="1.10.240.10:FF:000007">
    <property type="entry name" value="Tryptophan--tRNA ligase"/>
    <property type="match status" value="1"/>
</dbReference>
<protein>
    <recommendedName>
        <fullName evidence="2">tryptophan--tRNA ligase</fullName>
        <ecNumber evidence="2">6.1.1.2</ecNumber>
    </recommendedName>
    <alternativeName>
        <fullName evidence="8">Tryptophanyl-tRNA synthetase</fullName>
    </alternativeName>
</protein>
<dbReference type="SUPFAM" id="SSF57667">
    <property type="entry name" value="beta-beta-alpha zinc fingers"/>
    <property type="match status" value="2"/>
</dbReference>
<evidence type="ECO:0000256" key="1">
    <source>
        <dbReference type="ARBA" id="ARBA00005594"/>
    </source>
</evidence>
<dbReference type="Pfam" id="PF00096">
    <property type="entry name" value="zf-C2H2"/>
    <property type="match status" value="2"/>
</dbReference>
<evidence type="ECO:0000256" key="7">
    <source>
        <dbReference type="ARBA" id="ARBA00023146"/>
    </source>
</evidence>
<feature type="domain" description="C2H2-type" evidence="12">
    <location>
        <begin position="203"/>
        <end position="231"/>
    </location>
</feature>
<dbReference type="Gene3D" id="3.30.160.60">
    <property type="entry name" value="Classic Zinc Finger"/>
    <property type="match status" value="3"/>
</dbReference>
<keyword evidence="3" id="KW-0436">Ligase</keyword>
<name>A0A6G0T470_APHGL</name>
<organism evidence="13 14">
    <name type="scientific">Aphis glycines</name>
    <name type="common">Soybean aphid</name>
    <dbReference type="NCBI Taxonomy" id="307491"/>
    <lineage>
        <taxon>Eukaryota</taxon>
        <taxon>Metazoa</taxon>
        <taxon>Ecdysozoa</taxon>
        <taxon>Arthropoda</taxon>
        <taxon>Hexapoda</taxon>
        <taxon>Insecta</taxon>
        <taxon>Pterygota</taxon>
        <taxon>Neoptera</taxon>
        <taxon>Paraneoptera</taxon>
        <taxon>Hemiptera</taxon>
        <taxon>Sternorrhyncha</taxon>
        <taxon>Aphidomorpha</taxon>
        <taxon>Aphidoidea</taxon>
        <taxon>Aphididae</taxon>
        <taxon>Aphidini</taxon>
        <taxon>Aphis</taxon>
        <taxon>Aphis</taxon>
    </lineage>
</organism>
<feature type="domain" description="C2H2-type" evidence="12">
    <location>
        <begin position="147"/>
        <end position="174"/>
    </location>
</feature>
<dbReference type="SMART" id="SM00355">
    <property type="entry name" value="ZnF_C2H2"/>
    <property type="match status" value="6"/>
</dbReference>
<accession>A0A6G0T470</accession>
<evidence type="ECO:0000256" key="11">
    <source>
        <dbReference type="SAM" id="MobiDB-lite"/>
    </source>
</evidence>
<comment type="catalytic activity">
    <reaction evidence="9">
        <text>tRNA(Trp) + L-tryptophan + ATP = L-tryptophyl-tRNA(Trp) + AMP + diphosphate + H(+)</text>
        <dbReference type="Rhea" id="RHEA:24080"/>
        <dbReference type="Rhea" id="RHEA-COMP:9671"/>
        <dbReference type="Rhea" id="RHEA-COMP:9705"/>
        <dbReference type="ChEBI" id="CHEBI:15378"/>
        <dbReference type="ChEBI" id="CHEBI:30616"/>
        <dbReference type="ChEBI" id="CHEBI:33019"/>
        <dbReference type="ChEBI" id="CHEBI:57912"/>
        <dbReference type="ChEBI" id="CHEBI:78442"/>
        <dbReference type="ChEBI" id="CHEBI:78535"/>
        <dbReference type="ChEBI" id="CHEBI:456215"/>
        <dbReference type="EC" id="6.1.1.2"/>
    </reaction>
</comment>
<dbReference type="InterPro" id="IPR013087">
    <property type="entry name" value="Znf_C2H2_type"/>
</dbReference>
<dbReference type="GO" id="GO:0005737">
    <property type="term" value="C:cytoplasm"/>
    <property type="evidence" value="ECO:0007669"/>
    <property type="project" value="TreeGrafter"/>
</dbReference>
<evidence type="ECO:0000313" key="13">
    <source>
        <dbReference type="EMBL" id="KAE9525597.1"/>
    </source>
</evidence>
<evidence type="ECO:0000259" key="12">
    <source>
        <dbReference type="PROSITE" id="PS50157"/>
    </source>
</evidence>
<dbReference type="EC" id="6.1.1.2" evidence="2"/>
<dbReference type="GO" id="GO:0004830">
    <property type="term" value="F:tryptophan-tRNA ligase activity"/>
    <property type="evidence" value="ECO:0007669"/>
    <property type="project" value="UniProtKB-EC"/>
</dbReference>
<evidence type="ECO:0000256" key="10">
    <source>
        <dbReference type="PROSITE-ProRule" id="PRU00042"/>
    </source>
</evidence>
<comment type="similarity">
    <text evidence="1">Belongs to the class-I aminoacyl-tRNA synthetase family.</text>
</comment>
<keyword evidence="10" id="KW-0863">Zinc-finger</keyword>
<dbReference type="InterPro" id="IPR036236">
    <property type="entry name" value="Znf_C2H2_sf"/>
</dbReference>
<dbReference type="EMBL" id="VYZN01000059">
    <property type="protein sequence ID" value="KAE9525597.1"/>
    <property type="molecule type" value="Genomic_DNA"/>
</dbReference>
<feature type="region of interest" description="Disordered" evidence="11">
    <location>
        <begin position="46"/>
        <end position="110"/>
    </location>
</feature>
<dbReference type="GO" id="GO:0008270">
    <property type="term" value="F:zinc ion binding"/>
    <property type="evidence" value="ECO:0007669"/>
    <property type="project" value="UniProtKB-KW"/>
</dbReference>
<dbReference type="OrthoDB" id="6077919at2759"/>
<dbReference type="Proteomes" id="UP000475862">
    <property type="component" value="Unassembled WGS sequence"/>
</dbReference>
<evidence type="ECO:0000256" key="5">
    <source>
        <dbReference type="ARBA" id="ARBA00022840"/>
    </source>
</evidence>
<evidence type="ECO:0000256" key="8">
    <source>
        <dbReference type="ARBA" id="ARBA00030268"/>
    </source>
</evidence>
<dbReference type="SUPFAM" id="SSF52374">
    <property type="entry name" value="Nucleotidylyl transferase"/>
    <property type="match status" value="1"/>
</dbReference>
<dbReference type="PROSITE" id="PS50157">
    <property type="entry name" value="ZINC_FINGER_C2H2_2"/>
    <property type="match status" value="3"/>
</dbReference>
<dbReference type="GO" id="GO:0005524">
    <property type="term" value="F:ATP binding"/>
    <property type="evidence" value="ECO:0007669"/>
    <property type="project" value="UniProtKB-KW"/>
</dbReference>
<dbReference type="PROSITE" id="PS00028">
    <property type="entry name" value="ZINC_FINGER_C2H2_1"/>
    <property type="match status" value="5"/>
</dbReference>
<sequence>MNMTSNSMCNLCKLNFKSRAYLILHLGTYHGIQYPQSVAHTMSNRMGVEQPPTTSVEVPESSKKTEVETVADYETETSNSSENNTDDDDYNGPDPLENSDEDSASMKSTESNEDDVSFKYHCVKCNLSFKFNCWYQRHMLIHKPGTFACQYCPKLYKRKDILREHQYLHFGGPKHKCNDCGKEFADKRNLNTHVKLKHEESLIKCPKCEKMYSGKRQLRYHNNRVHSLKKPYKCNKCKEAFPVPCLLSTHRIKMINKYAFSGGRETVEMHREKGGDCNVDISYQYLKYFLESDEGLIKIEKAHTSGNMLTGELKNILIESISKIVKEHQTNRSKITDDDVKEFMTPRKLT</sequence>
<evidence type="ECO:0000313" key="14">
    <source>
        <dbReference type="Proteomes" id="UP000475862"/>
    </source>
</evidence>
<dbReference type="AlphaFoldDB" id="A0A6G0T470"/>
<keyword evidence="14" id="KW-1185">Reference proteome</keyword>
<dbReference type="GO" id="GO:0006436">
    <property type="term" value="P:tryptophanyl-tRNA aminoacylation"/>
    <property type="evidence" value="ECO:0007669"/>
    <property type="project" value="TreeGrafter"/>
</dbReference>
<feature type="domain" description="C2H2-type" evidence="12">
    <location>
        <begin position="175"/>
        <end position="198"/>
    </location>
</feature>
<evidence type="ECO:0000256" key="9">
    <source>
        <dbReference type="ARBA" id="ARBA00049929"/>
    </source>
</evidence>
<keyword evidence="4" id="KW-0547">Nucleotide-binding</keyword>
<dbReference type="PANTHER" id="PTHR10055">
    <property type="entry name" value="TRYPTOPHANYL-TRNA SYNTHETASE"/>
    <property type="match status" value="1"/>
</dbReference>
<evidence type="ECO:0000256" key="6">
    <source>
        <dbReference type="ARBA" id="ARBA00022917"/>
    </source>
</evidence>
<dbReference type="Gene3D" id="1.10.240.10">
    <property type="entry name" value="Tyrosyl-Transfer RNA Synthetase"/>
    <property type="match status" value="1"/>
</dbReference>
<feature type="compositionally biased region" description="Acidic residues" evidence="11">
    <location>
        <begin position="84"/>
        <end position="103"/>
    </location>
</feature>
<keyword evidence="10" id="KW-0479">Metal-binding</keyword>
<comment type="caution">
    <text evidence="13">The sequence shown here is derived from an EMBL/GenBank/DDBJ whole genome shotgun (WGS) entry which is preliminary data.</text>
</comment>
<evidence type="ECO:0000256" key="4">
    <source>
        <dbReference type="ARBA" id="ARBA00022741"/>
    </source>
</evidence>
<gene>
    <name evidence="13" type="ORF">AGLY_014124</name>
</gene>
<keyword evidence="7" id="KW-0030">Aminoacyl-tRNA synthetase</keyword>
<keyword evidence="10" id="KW-0862">Zinc</keyword>
<dbReference type="PANTHER" id="PTHR10055:SF1">
    <property type="entry name" value="TRYPTOPHAN--TRNA LIGASE, CYTOPLASMIC"/>
    <property type="match status" value="1"/>
</dbReference>
<proteinExistence type="inferred from homology"/>
<reference evidence="13 14" key="1">
    <citation type="submission" date="2019-08" db="EMBL/GenBank/DDBJ databases">
        <title>The genome of the soybean aphid Biotype 1, its phylome, world population structure and adaptation to the North American continent.</title>
        <authorList>
            <person name="Giordano R."/>
            <person name="Donthu R.K."/>
            <person name="Hernandez A.G."/>
            <person name="Wright C.L."/>
            <person name="Zimin A.V."/>
        </authorList>
    </citation>
    <scope>NUCLEOTIDE SEQUENCE [LARGE SCALE GENOMIC DNA]</scope>
    <source>
        <tissue evidence="13">Whole aphids</tissue>
    </source>
</reference>
<evidence type="ECO:0000256" key="2">
    <source>
        <dbReference type="ARBA" id="ARBA00013161"/>
    </source>
</evidence>
<keyword evidence="6" id="KW-0648">Protein biosynthesis</keyword>